<protein>
    <submittedName>
        <fullName evidence="1">Uncharacterized protein</fullName>
    </submittedName>
</protein>
<sequence length="126" mass="14744">MFWNKSISAMAWRYPQPRALTKVRIFSVPYKRTLGSHDDLQVLCHLEYWSECRNAYLPFAQFFLSESEVCHLTLPGGNPQLIVASTWRVVITMFNYNEEQKRSILISPRALAACIRIDSYFNKSYT</sequence>
<evidence type="ECO:0000313" key="1">
    <source>
        <dbReference type="EMBL" id="CAH1278988.1"/>
    </source>
</evidence>
<organism evidence="1 2">
    <name type="scientific">Diabrotica balteata</name>
    <name type="common">Banded cucumber beetle</name>
    <dbReference type="NCBI Taxonomy" id="107213"/>
    <lineage>
        <taxon>Eukaryota</taxon>
        <taxon>Metazoa</taxon>
        <taxon>Ecdysozoa</taxon>
        <taxon>Arthropoda</taxon>
        <taxon>Hexapoda</taxon>
        <taxon>Insecta</taxon>
        <taxon>Pterygota</taxon>
        <taxon>Neoptera</taxon>
        <taxon>Endopterygota</taxon>
        <taxon>Coleoptera</taxon>
        <taxon>Polyphaga</taxon>
        <taxon>Cucujiformia</taxon>
        <taxon>Chrysomeloidea</taxon>
        <taxon>Chrysomelidae</taxon>
        <taxon>Galerucinae</taxon>
        <taxon>Diabroticina</taxon>
        <taxon>Diabroticites</taxon>
        <taxon>Diabrotica</taxon>
    </lineage>
</organism>
<dbReference type="InterPro" id="IPR039782">
    <property type="entry name" value="VPS13B"/>
</dbReference>
<proteinExistence type="predicted"/>
<name>A0A9P0DZE5_DIABA</name>
<gene>
    <name evidence="1" type="ORF">DIABBA_LOCUS7070</name>
</gene>
<evidence type="ECO:0000313" key="2">
    <source>
        <dbReference type="Proteomes" id="UP001153709"/>
    </source>
</evidence>
<dbReference type="PANTHER" id="PTHR12517">
    <property type="entry name" value="VACUOLAR PROTEIN SORTING-ASSOCIATED PROTEIN 13B"/>
    <property type="match status" value="1"/>
</dbReference>
<dbReference type="AlphaFoldDB" id="A0A9P0DZE5"/>
<dbReference type="Proteomes" id="UP001153709">
    <property type="component" value="Chromosome 4"/>
</dbReference>
<reference evidence="1" key="1">
    <citation type="submission" date="2022-01" db="EMBL/GenBank/DDBJ databases">
        <authorList>
            <person name="King R."/>
        </authorList>
    </citation>
    <scope>NUCLEOTIDE SEQUENCE</scope>
</reference>
<dbReference type="OrthoDB" id="445152at2759"/>
<dbReference type="PANTHER" id="PTHR12517:SF0">
    <property type="entry name" value="INTERMEMBRANE LIPID TRANSFER PROTEIN VPS13B"/>
    <property type="match status" value="1"/>
</dbReference>
<keyword evidence="2" id="KW-1185">Reference proteome</keyword>
<accession>A0A9P0DZE5</accession>
<dbReference type="EMBL" id="OU898279">
    <property type="protein sequence ID" value="CAH1278988.1"/>
    <property type="molecule type" value="Genomic_DNA"/>
</dbReference>